<dbReference type="SUPFAM" id="SSF53850">
    <property type="entry name" value="Periplasmic binding protein-like II"/>
    <property type="match status" value="1"/>
</dbReference>
<dbReference type="Proteomes" id="UP000323521">
    <property type="component" value="Chromosome"/>
</dbReference>
<feature type="chain" id="PRO_5039304811" evidence="2">
    <location>
        <begin position="29"/>
        <end position="359"/>
    </location>
</feature>
<proteinExistence type="predicted"/>
<dbReference type="PANTHER" id="PTHR30006:SF2">
    <property type="entry name" value="ABC TRANSPORTER SUBSTRATE-BINDING PROTEIN"/>
    <property type="match status" value="1"/>
</dbReference>
<dbReference type="PANTHER" id="PTHR30006">
    <property type="entry name" value="THIAMINE-BINDING PERIPLASMIC PROTEIN-RELATED"/>
    <property type="match status" value="1"/>
</dbReference>
<gene>
    <name evidence="3" type="ORF">DCMF_12140</name>
</gene>
<dbReference type="AlphaFoldDB" id="A0A3G1KSD1"/>
<dbReference type="Gene3D" id="3.40.190.10">
    <property type="entry name" value="Periplasmic binding protein-like II"/>
    <property type="match status" value="2"/>
</dbReference>
<dbReference type="Pfam" id="PF13343">
    <property type="entry name" value="SBP_bac_6"/>
    <property type="match status" value="1"/>
</dbReference>
<dbReference type="EMBL" id="CP017634">
    <property type="protein sequence ID" value="ATW25423.1"/>
    <property type="molecule type" value="Genomic_DNA"/>
</dbReference>
<keyword evidence="1 2" id="KW-0732">Signal</keyword>
<evidence type="ECO:0000313" key="4">
    <source>
        <dbReference type="Proteomes" id="UP000323521"/>
    </source>
</evidence>
<sequence>MKQNLKAIILLMLSAAMLFTGCSNSKGAVDPNTPPNESEAKAEGRYVTYGQPDDWANWQEMFQVFNAEYGITRQDTDMSSAEEITKFKAERNNPQADSAEIGMVWGPVAVQEGVTMAYKNANWDKIPDWAKDPDGNWFGLYVGVPVFLVNKDIVKDIPQSWADLLKPEYQNMVVMSDPRSSGSGVNAVLAAAYALGGDIKNLDPAMKYFAQLKKQGNIKDVSGSIANIQKGEVPIAILYDFLAQGYKEKLKNEVNLEIVFPKEGSIYAPGALILNKVAPHPNLAKLFADFVASDEGQIIFAKGYARPIRAIEGNLTLPEDVKDRMLPDSFYGNVGKPQEWSEVPPELIADRWTKEVLGQ</sequence>
<evidence type="ECO:0000313" key="3">
    <source>
        <dbReference type="EMBL" id="ATW25423.1"/>
    </source>
</evidence>
<name>A0A3G1KSD1_FORW1</name>
<dbReference type="GO" id="GO:0030975">
    <property type="term" value="F:thiamine binding"/>
    <property type="evidence" value="ECO:0007669"/>
    <property type="project" value="TreeGrafter"/>
</dbReference>
<keyword evidence="4" id="KW-1185">Reference proteome</keyword>
<dbReference type="KEGG" id="fwa:DCMF_12140"/>
<dbReference type="GO" id="GO:0030976">
    <property type="term" value="F:thiamine pyrophosphate binding"/>
    <property type="evidence" value="ECO:0007669"/>
    <property type="project" value="TreeGrafter"/>
</dbReference>
<reference evidence="3 4" key="1">
    <citation type="submission" date="2016-10" db="EMBL/GenBank/DDBJ databases">
        <title>Complete Genome Sequence of Peptococcaceae strain DCMF.</title>
        <authorList>
            <person name="Edwards R.J."/>
            <person name="Holland S.I."/>
            <person name="Deshpande N.P."/>
            <person name="Wong Y.K."/>
            <person name="Ertan H."/>
            <person name="Manefield M."/>
            <person name="Russell T.L."/>
            <person name="Lee M.J."/>
        </authorList>
    </citation>
    <scope>NUCLEOTIDE SEQUENCE [LARGE SCALE GENOMIC DNA]</scope>
    <source>
        <strain evidence="3 4">DCMF</strain>
    </source>
</reference>
<organism evidence="3 4">
    <name type="scientific">Formimonas warabiya</name>
    <dbReference type="NCBI Taxonomy" id="1761012"/>
    <lineage>
        <taxon>Bacteria</taxon>
        <taxon>Bacillati</taxon>
        <taxon>Bacillota</taxon>
        <taxon>Clostridia</taxon>
        <taxon>Eubacteriales</taxon>
        <taxon>Peptococcaceae</taxon>
        <taxon>Candidatus Formimonas</taxon>
    </lineage>
</organism>
<dbReference type="PROSITE" id="PS51257">
    <property type="entry name" value="PROKAR_LIPOPROTEIN"/>
    <property type="match status" value="1"/>
</dbReference>
<feature type="signal peptide" evidence="2">
    <location>
        <begin position="1"/>
        <end position="28"/>
    </location>
</feature>
<protein>
    <submittedName>
        <fullName evidence="3">ABC transporter substrate-binding protein</fullName>
    </submittedName>
</protein>
<dbReference type="GO" id="GO:0015888">
    <property type="term" value="P:thiamine transport"/>
    <property type="evidence" value="ECO:0007669"/>
    <property type="project" value="TreeGrafter"/>
</dbReference>
<accession>A0A3G1KSD1</accession>
<evidence type="ECO:0000256" key="1">
    <source>
        <dbReference type="ARBA" id="ARBA00022729"/>
    </source>
</evidence>
<dbReference type="OrthoDB" id="366726at2"/>
<dbReference type="RefSeq" id="WP_148134679.1">
    <property type="nucleotide sequence ID" value="NZ_CP017634.1"/>
</dbReference>
<dbReference type="GO" id="GO:0030288">
    <property type="term" value="C:outer membrane-bounded periplasmic space"/>
    <property type="evidence" value="ECO:0007669"/>
    <property type="project" value="TreeGrafter"/>
</dbReference>
<evidence type="ECO:0000256" key="2">
    <source>
        <dbReference type="SAM" id="SignalP"/>
    </source>
</evidence>